<dbReference type="AlphaFoldDB" id="A0A2M9C5C5"/>
<reference evidence="1 2" key="1">
    <citation type="submission" date="2017-11" db="EMBL/GenBank/DDBJ databases">
        <title>Genomic Encyclopedia of Archaeal and Bacterial Type Strains, Phase II (KMG-II): From Individual Species to Whole Genera.</title>
        <authorList>
            <person name="Goeker M."/>
        </authorList>
    </citation>
    <scope>NUCLEOTIDE SEQUENCE [LARGE SCALE GENOMIC DNA]</scope>
    <source>
        <strain evidence="1 2">DSM 25625</strain>
    </source>
</reference>
<dbReference type="PANTHER" id="PTHR12526">
    <property type="entry name" value="GLYCOSYLTRANSFERASE"/>
    <property type="match status" value="1"/>
</dbReference>
<dbReference type="Proteomes" id="UP000230161">
    <property type="component" value="Unassembled WGS sequence"/>
</dbReference>
<proteinExistence type="predicted"/>
<evidence type="ECO:0000313" key="1">
    <source>
        <dbReference type="EMBL" id="PJJ65724.1"/>
    </source>
</evidence>
<keyword evidence="2" id="KW-1185">Reference proteome</keyword>
<name>A0A2M9C5C5_9MICO</name>
<comment type="caution">
    <text evidence="1">The sequence shown here is derived from an EMBL/GenBank/DDBJ whole genome shotgun (WGS) entry which is preliminary data.</text>
</comment>
<dbReference type="SUPFAM" id="SSF53756">
    <property type="entry name" value="UDP-Glycosyltransferase/glycogen phosphorylase"/>
    <property type="match status" value="1"/>
</dbReference>
<organism evidence="1 2">
    <name type="scientific">Compostimonas suwonensis</name>
    <dbReference type="NCBI Taxonomy" id="1048394"/>
    <lineage>
        <taxon>Bacteria</taxon>
        <taxon>Bacillati</taxon>
        <taxon>Actinomycetota</taxon>
        <taxon>Actinomycetes</taxon>
        <taxon>Micrococcales</taxon>
        <taxon>Microbacteriaceae</taxon>
        <taxon>Compostimonas</taxon>
    </lineage>
</organism>
<evidence type="ECO:0000313" key="2">
    <source>
        <dbReference type="Proteomes" id="UP000230161"/>
    </source>
</evidence>
<dbReference type="RefSeq" id="WP_100343580.1">
    <property type="nucleotide sequence ID" value="NZ_PGFB01000001.1"/>
</dbReference>
<dbReference type="Gene3D" id="3.40.50.11090">
    <property type="match status" value="1"/>
</dbReference>
<accession>A0A2M9C5C5</accession>
<dbReference type="EMBL" id="PGFB01000001">
    <property type="protein sequence ID" value="PJJ65724.1"/>
    <property type="molecule type" value="Genomic_DNA"/>
</dbReference>
<keyword evidence="1" id="KW-0808">Transferase</keyword>
<dbReference type="OrthoDB" id="9801609at2"/>
<protein>
    <submittedName>
        <fullName evidence="1">Glycosyltransferase involved in cell wall biosynthesis</fullName>
    </submittedName>
</protein>
<dbReference type="GO" id="GO:0016740">
    <property type="term" value="F:transferase activity"/>
    <property type="evidence" value="ECO:0007669"/>
    <property type="project" value="UniProtKB-KW"/>
</dbReference>
<dbReference type="Gene3D" id="3.40.50.2000">
    <property type="entry name" value="Glycogen Phosphorylase B"/>
    <property type="match status" value="1"/>
</dbReference>
<sequence>MASIAIVLLGFPVEPGGGYKVAYQYANHLARSGHVVDIVHMRPDRFRSSGSSVLKKLARPIQYRLGRHLRPRWFPLDARVRVTNYDRQFIDGIPQADVLVATAVETAEIVSRAAGERGTPGFYFIQHYEDWSGDSAHLDMTWRLPLRKIVIAPWLQEKGRELGVETVLIPNAIDAAAFPRGLPIAQRPLQVLALVSDLEWKRSDLVAEAFHTIAEAIPEVRLRTFGVIDKPRSLPAQTVHVRNPGAAQLSELYQASRVYLCASDGEGWHLPPAEAMSSGAAVVSTDIDGVRAYGDGVALFSPIGDSSALAQNALGLLSDESACDAVAAAGFERMSSYSPDDAAEAFERELLSRLA</sequence>
<dbReference type="Pfam" id="PF13692">
    <property type="entry name" value="Glyco_trans_1_4"/>
    <property type="match status" value="1"/>
</dbReference>
<dbReference type="CDD" id="cd03801">
    <property type="entry name" value="GT4_PimA-like"/>
    <property type="match status" value="1"/>
</dbReference>
<gene>
    <name evidence="1" type="ORF">CLV54_0761</name>
</gene>